<dbReference type="RefSeq" id="WP_350347491.1">
    <property type="nucleotide sequence ID" value="NZ_CP158374.1"/>
</dbReference>
<dbReference type="EMBL" id="CP158374">
    <property type="protein sequence ID" value="XBX81469.1"/>
    <property type="molecule type" value="Genomic_DNA"/>
</dbReference>
<protein>
    <submittedName>
        <fullName evidence="1">Molybdenum cofactor biosynthesis protein MoaE</fullName>
    </submittedName>
</protein>
<dbReference type="AlphaFoldDB" id="A0AAU7W570"/>
<dbReference type="CDD" id="cd00756">
    <property type="entry name" value="MoaE"/>
    <property type="match status" value="1"/>
</dbReference>
<accession>A0AAU7W570</accession>
<dbReference type="SUPFAM" id="SSF54690">
    <property type="entry name" value="Molybdopterin synthase subunit MoaE"/>
    <property type="match status" value="1"/>
</dbReference>
<gene>
    <name evidence="1" type="ORF">ABIQ69_12730</name>
</gene>
<organism evidence="1">
    <name type="scientific">Agromyces sp. G08B096</name>
    <dbReference type="NCBI Taxonomy" id="3156399"/>
    <lineage>
        <taxon>Bacteria</taxon>
        <taxon>Bacillati</taxon>
        <taxon>Actinomycetota</taxon>
        <taxon>Actinomycetes</taxon>
        <taxon>Micrococcales</taxon>
        <taxon>Microbacteriaceae</taxon>
        <taxon>Agromyces</taxon>
    </lineage>
</organism>
<dbReference type="PANTHER" id="PTHR23404">
    <property type="entry name" value="MOLYBDOPTERIN SYNTHASE RELATED"/>
    <property type="match status" value="1"/>
</dbReference>
<proteinExistence type="predicted"/>
<name>A0AAU7W570_9MICO</name>
<dbReference type="InterPro" id="IPR003448">
    <property type="entry name" value="Mopterin_biosynth_MoaE"/>
</dbReference>
<evidence type="ECO:0000313" key="1">
    <source>
        <dbReference type="EMBL" id="XBX81469.1"/>
    </source>
</evidence>
<dbReference type="Pfam" id="PF02391">
    <property type="entry name" value="MoaE"/>
    <property type="match status" value="1"/>
</dbReference>
<dbReference type="InterPro" id="IPR036563">
    <property type="entry name" value="MoaE_sf"/>
</dbReference>
<sequence length="141" mass="14611">MAPPAVSTAISAEPLDVAGHLAAVAHPHAGAVANFVGIVRDHDPETSGTVVALEYSAHPDAERILGELAGRFAGDGVRIAVSHRVGRLDVGDAALVCAVSTAHRAEAFETCRALVEAVKAELPVWKRQRTADGDAHWVGLA</sequence>
<reference evidence="1" key="1">
    <citation type="submission" date="2024-05" db="EMBL/GenBank/DDBJ databases">
        <authorList>
            <person name="Yu L."/>
        </authorList>
    </citation>
    <scope>NUCLEOTIDE SEQUENCE</scope>
    <source>
        <strain evidence="1">G08B096</strain>
    </source>
</reference>
<dbReference type="Gene3D" id="3.90.1170.40">
    <property type="entry name" value="Molybdopterin biosynthesis MoaE subunit"/>
    <property type="match status" value="1"/>
</dbReference>
<dbReference type="GO" id="GO:0006777">
    <property type="term" value="P:Mo-molybdopterin cofactor biosynthetic process"/>
    <property type="evidence" value="ECO:0007669"/>
    <property type="project" value="InterPro"/>
</dbReference>